<accession>A0A5C6V388</accession>
<keyword evidence="4" id="KW-0159">Chromosome partition</keyword>
<dbReference type="EMBL" id="VOQF01000028">
    <property type="protein sequence ID" value="TXC79026.1"/>
    <property type="molecule type" value="Genomic_DNA"/>
</dbReference>
<proteinExistence type="predicted"/>
<dbReference type="GO" id="GO:0003677">
    <property type="term" value="F:DNA binding"/>
    <property type="evidence" value="ECO:0007669"/>
    <property type="project" value="UniProtKB-UniRule"/>
</dbReference>
<feature type="domain" description="Tyr recombinase" evidence="10">
    <location>
        <begin position="116"/>
        <end position="291"/>
    </location>
</feature>
<evidence type="ECO:0000256" key="1">
    <source>
        <dbReference type="ARBA" id="ARBA00004496"/>
    </source>
</evidence>
<keyword evidence="7" id="KW-0233">DNA recombination</keyword>
<feature type="domain" description="Core-binding (CB)" evidence="11">
    <location>
        <begin position="15"/>
        <end position="95"/>
    </location>
</feature>
<keyword evidence="8" id="KW-0131">Cell cycle</keyword>
<dbReference type="Proteomes" id="UP000321363">
    <property type="component" value="Unassembled WGS sequence"/>
</dbReference>
<evidence type="ECO:0000256" key="5">
    <source>
        <dbReference type="ARBA" id="ARBA00022908"/>
    </source>
</evidence>
<keyword evidence="13" id="KW-1185">Reference proteome</keyword>
<dbReference type="Pfam" id="PF00589">
    <property type="entry name" value="Phage_integrase"/>
    <property type="match status" value="1"/>
</dbReference>
<evidence type="ECO:0000259" key="10">
    <source>
        <dbReference type="PROSITE" id="PS51898"/>
    </source>
</evidence>
<evidence type="ECO:0000256" key="9">
    <source>
        <dbReference type="PROSITE-ProRule" id="PRU01248"/>
    </source>
</evidence>
<evidence type="ECO:0000256" key="4">
    <source>
        <dbReference type="ARBA" id="ARBA00022829"/>
    </source>
</evidence>
<dbReference type="PANTHER" id="PTHR30349">
    <property type="entry name" value="PHAGE INTEGRASE-RELATED"/>
    <property type="match status" value="1"/>
</dbReference>
<comment type="caution">
    <text evidence="12">The sequence shown here is derived from an EMBL/GenBank/DDBJ whole genome shotgun (WGS) entry which is preliminary data.</text>
</comment>
<evidence type="ECO:0000256" key="2">
    <source>
        <dbReference type="ARBA" id="ARBA00022490"/>
    </source>
</evidence>
<dbReference type="InterPro" id="IPR013762">
    <property type="entry name" value="Integrase-like_cat_sf"/>
</dbReference>
<dbReference type="RefSeq" id="WP_146950819.1">
    <property type="nucleotide sequence ID" value="NZ_VOQF01000028.1"/>
</dbReference>
<dbReference type="PROSITE" id="PS51900">
    <property type="entry name" value="CB"/>
    <property type="match status" value="1"/>
</dbReference>
<dbReference type="Gene3D" id="1.10.443.10">
    <property type="entry name" value="Intergrase catalytic core"/>
    <property type="match status" value="1"/>
</dbReference>
<dbReference type="SUPFAM" id="SSF56349">
    <property type="entry name" value="DNA breaking-rejoining enzymes"/>
    <property type="match status" value="1"/>
</dbReference>
<comment type="subcellular location">
    <subcellularLocation>
        <location evidence="1">Cytoplasm</location>
    </subcellularLocation>
</comment>
<dbReference type="InterPro" id="IPR011010">
    <property type="entry name" value="DNA_brk_join_enz"/>
</dbReference>
<protein>
    <submittedName>
        <fullName evidence="12">Tyrosine-type recombinase/integrase</fullName>
    </submittedName>
</protein>
<dbReference type="OrthoDB" id="9801717at2"/>
<dbReference type="InterPro" id="IPR050090">
    <property type="entry name" value="Tyrosine_recombinase_XerCD"/>
</dbReference>
<evidence type="ECO:0000256" key="3">
    <source>
        <dbReference type="ARBA" id="ARBA00022618"/>
    </source>
</evidence>
<dbReference type="PROSITE" id="PS51898">
    <property type="entry name" value="TYR_RECOMBINASE"/>
    <property type="match status" value="1"/>
</dbReference>
<dbReference type="PANTHER" id="PTHR30349:SF77">
    <property type="entry name" value="TYROSINE RECOMBINASE XERC"/>
    <property type="match status" value="1"/>
</dbReference>
<keyword evidence="3" id="KW-0132">Cell division</keyword>
<dbReference type="GO" id="GO:0015074">
    <property type="term" value="P:DNA integration"/>
    <property type="evidence" value="ECO:0007669"/>
    <property type="project" value="UniProtKB-KW"/>
</dbReference>
<evidence type="ECO:0000313" key="12">
    <source>
        <dbReference type="EMBL" id="TXC79026.1"/>
    </source>
</evidence>
<dbReference type="InterPro" id="IPR002104">
    <property type="entry name" value="Integrase_catalytic"/>
</dbReference>
<sequence length="295" mass="34026">MTKKYWECRDVEIPEETRLIINEYLLSLKLANKAENTIVTYRKVLERFYSTNPLPIELLTSANILLWLINFSKDKKERTVDIYVSAFSSFFNFCLAEDYVNHMVIKKRWRPRISKSLPKFLNEQEFARVKMAAEKLSLRDRSLILFLFSSGCRRSEVSNLTIQDVNISRRTAEVKGKGKKIRHVHFSEECALILSEYLSIRSGDKNEALFLNRFGTPLQTGGIYNITTKLGKMAGLTHLLNPHSCRHTFATNMLAKGADVKFIADELGHTNLNTTRVYARIPTEDMILAYQNKMG</sequence>
<dbReference type="InterPro" id="IPR044068">
    <property type="entry name" value="CB"/>
</dbReference>
<dbReference type="AlphaFoldDB" id="A0A5C6V388"/>
<dbReference type="GO" id="GO:0051301">
    <property type="term" value="P:cell division"/>
    <property type="evidence" value="ECO:0007669"/>
    <property type="project" value="UniProtKB-KW"/>
</dbReference>
<organism evidence="12 13">
    <name type="scientific">Metabacillus litoralis</name>
    <dbReference type="NCBI Taxonomy" id="152268"/>
    <lineage>
        <taxon>Bacteria</taxon>
        <taxon>Bacillati</taxon>
        <taxon>Bacillota</taxon>
        <taxon>Bacilli</taxon>
        <taxon>Bacillales</taxon>
        <taxon>Bacillaceae</taxon>
        <taxon>Metabacillus</taxon>
    </lineage>
</organism>
<evidence type="ECO:0000256" key="7">
    <source>
        <dbReference type="ARBA" id="ARBA00023172"/>
    </source>
</evidence>
<gene>
    <name evidence="12" type="ORF">FS935_22300</name>
</gene>
<keyword evidence="6 9" id="KW-0238">DNA-binding</keyword>
<dbReference type="Gene3D" id="1.10.150.130">
    <property type="match status" value="1"/>
</dbReference>
<evidence type="ECO:0000256" key="6">
    <source>
        <dbReference type="ARBA" id="ARBA00023125"/>
    </source>
</evidence>
<evidence type="ECO:0000256" key="8">
    <source>
        <dbReference type="ARBA" id="ARBA00023306"/>
    </source>
</evidence>
<dbReference type="InterPro" id="IPR010998">
    <property type="entry name" value="Integrase_recombinase_N"/>
</dbReference>
<name>A0A5C6V388_9BACI</name>
<keyword evidence="2" id="KW-0963">Cytoplasm</keyword>
<evidence type="ECO:0000259" key="11">
    <source>
        <dbReference type="PROSITE" id="PS51900"/>
    </source>
</evidence>
<dbReference type="GO" id="GO:0007059">
    <property type="term" value="P:chromosome segregation"/>
    <property type="evidence" value="ECO:0007669"/>
    <property type="project" value="UniProtKB-KW"/>
</dbReference>
<keyword evidence="5" id="KW-0229">DNA integration</keyword>
<dbReference type="GO" id="GO:0006310">
    <property type="term" value="P:DNA recombination"/>
    <property type="evidence" value="ECO:0007669"/>
    <property type="project" value="UniProtKB-KW"/>
</dbReference>
<dbReference type="GO" id="GO:0005737">
    <property type="term" value="C:cytoplasm"/>
    <property type="evidence" value="ECO:0007669"/>
    <property type="project" value="UniProtKB-SubCell"/>
</dbReference>
<reference evidence="12 13" key="1">
    <citation type="journal article" date="2005" name="Int. J. Syst. Evol. Microbiol.">
        <title>Bacillus litoralis sp. nov., isolated from a tidal flat of the Yellow Sea in Korea.</title>
        <authorList>
            <person name="Yoon J.H."/>
            <person name="Oh T.K."/>
        </authorList>
    </citation>
    <scope>NUCLEOTIDE SEQUENCE [LARGE SCALE GENOMIC DNA]</scope>
    <source>
        <strain evidence="12 13">SW-211</strain>
    </source>
</reference>
<evidence type="ECO:0000313" key="13">
    <source>
        <dbReference type="Proteomes" id="UP000321363"/>
    </source>
</evidence>